<dbReference type="RefSeq" id="WP_250858930.1">
    <property type="nucleotide sequence ID" value="NZ_JAGSOJ010000002.1"/>
</dbReference>
<sequence>MNIFYIGHSTYYINTGEFKIITDPGEFVIKRLEKKELLNKITHVTISHSHFDHSFINDFSGDVTIVNKCDVYENKHLRIMGFRSYHDNYKGYKRGENIIYLTKVGNLNLCHLGDIGHTLDDNFIDKLGSIDILFIPVGGNMTIDGKVASDLVHKLSPKLVLPMHYRTPDFPLPIEGLEKFLYEVNLPIIHKKSLEINSNDLKNEKPKVILLSM</sequence>
<name>A0A9J6P1J1_9CLOT</name>
<comment type="caution">
    <text evidence="1">The sequence shown here is derived from an EMBL/GenBank/DDBJ whole genome shotgun (WGS) entry which is preliminary data.</text>
</comment>
<dbReference type="AlphaFoldDB" id="A0A9J6P1J1"/>
<protein>
    <submittedName>
        <fullName evidence="1">MBL fold metallo-hydrolase</fullName>
    </submittedName>
</protein>
<dbReference type="Pfam" id="PF13483">
    <property type="entry name" value="Lactamase_B_3"/>
    <property type="match status" value="1"/>
</dbReference>
<reference evidence="1" key="2">
    <citation type="submission" date="2021-04" db="EMBL/GenBank/DDBJ databases">
        <authorList>
            <person name="Dong X."/>
        </authorList>
    </citation>
    <scope>NUCLEOTIDE SEQUENCE</scope>
    <source>
        <strain evidence="1">ZWT</strain>
    </source>
</reference>
<organism evidence="1 2">
    <name type="scientific">Oceanirhabdus seepicola</name>
    <dbReference type="NCBI Taxonomy" id="2828781"/>
    <lineage>
        <taxon>Bacteria</taxon>
        <taxon>Bacillati</taxon>
        <taxon>Bacillota</taxon>
        <taxon>Clostridia</taxon>
        <taxon>Eubacteriales</taxon>
        <taxon>Clostridiaceae</taxon>
        <taxon>Oceanirhabdus</taxon>
    </lineage>
</organism>
<dbReference type="PANTHER" id="PTHR42967">
    <property type="entry name" value="METAL DEPENDENT HYDROLASE"/>
    <property type="match status" value="1"/>
</dbReference>
<dbReference type="SUPFAM" id="SSF56281">
    <property type="entry name" value="Metallo-hydrolase/oxidoreductase"/>
    <property type="match status" value="1"/>
</dbReference>
<evidence type="ECO:0000313" key="1">
    <source>
        <dbReference type="EMBL" id="MCM1989905.1"/>
    </source>
</evidence>
<dbReference type="Gene3D" id="3.60.15.10">
    <property type="entry name" value="Ribonuclease Z/Hydroxyacylglutathione hydrolase-like"/>
    <property type="match status" value="1"/>
</dbReference>
<dbReference type="PANTHER" id="PTHR42967:SF1">
    <property type="entry name" value="MBL FOLD METALLO-HYDROLASE"/>
    <property type="match status" value="1"/>
</dbReference>
<gene>
    <name evidence="1" type="ORF">KDK92_09145</name>
</gene>
<keyword evidence="2" id="KW-1185">Reference proteome</keyword>
<dbReference type="Proteomes" id="UP001056429">
    <property type="component" value="Unassembled WGS sequence"/>
</dbReference>
<accession>A0A9J6P1J1</accession>
<reference evidence="1" key="1">
    <citation type="journal article" date="2021" name="mSystems">
        <title>Bacteria and Archaea Synergistically Convert Glycine Betaine to Biogenic Methane in the Formosa Cold Seep of the South China Sea.</title>
        <authorList>
            <person name="Li L."/>
            <person name="Zhang W."/>
            <person name="Zhang S."/>
            <person name="Song L."/>
            <person name="Sun Q."/>
            <person name="Zhang H."/>
            <person name="Xiang H."/>
            <person name="Dong X."/>
        </authorList>
    </citation>
    <scope>NUCLEOTIDE SEQUENCE</scope>
    <source>
        <strain evidence="1">ZWT</strain>
    </source>
</reference>
<proteinExistence type="predicted"/>
<dbReference type="EMBL" id="JAGSOJ010000002">
    <property type="protein sequence ID" value="MCM1989905.1"/>
    <property type="molecule type" value="Genomic_DNA"/>
</dbReference>
<dbReference type="InterPro" id="IPR036866">
    <property type="entry name" value="RibonucZ/Hydroxyglut_hydro"/>
</dbReference>
<evidence type="ECO:0000313" key="2">
    <source>
        <dbReference type="Proteomes" id="UP001056429"/>
    </source>
</evidence>